<dbReference type="Pfam" id="PF26580">
    <property type="entry name" value="Mtb12_C"/>
    <property type="match status" value="1"/>
</dbReference>
<accession>A0A941EBE6</accession>
<protein>
    <recommendedName>
        <fullName evidence="4">Low molecular weight antigen MTB12-like C-terminal domain-containing protein</fullName>
    </recommendedName>
</protein>
<keyword evidence="6" id="KW-1185">Reference proteome</keyword>
<sequence>MNGTYSAQARAARHGRAASALVALLAAATMAACSSSTSPSSGSTTPATSGGTFNTASAASEVKQTWTAFFSKTTPIAQKEALLQNGQAMAGAMQAFSSNPMVSEVTANVSNVTFPSPDKADVTYSILLNGQVVENSMAGNAVYQDGKWLVADTTLCGLLQLAESQSGSSAAVPGCG</sequence>
<dbReference type="InterPro" id="IPR058644">
    <property type="entry name" value="Mtb12-like_C"/>
</dbReference>
<organism evidence="5 6">
    <name type="scientific">Actinospica acidithermotolerans</name>
    <dbReference type="NCBI Taxonomy" id="2828514"/>
    <lineage>
        <taxon>Bacteria</taxon>
        <taxon>Bacillati</taxon>
        <taxon>Actinomycetota</taxon>
        <taxon>Actinomycetes</taxon>
        <taxon>Catenulisporales</taxon>
        <taxon>Actinospicaceae</taxon>
        <taxon>Actinospica</taxon>
    </lineage>
</organism>
<comment type="caution">
    <text evidence="5">The sequence shown here is derived from an EMBL/GenBank/DDBJ whole genome shotgun (WGS) entry which is preliminary data.</text>
</comment>
<dbReference type="RefSeq" id="WP_212517085.1">
    <property type="nucleotide sequence ID" value="NZ_JAGSOH010000010.1"/>
</dbReference>
<feature type="domain" description="Low molecular weight antigen MTB12-like C-terminal" evidence="4">
    <location>
        <begin position="57"/>
        <end position="166"/>
    </location>
</feature>
<feature type="chain" id="PRO_5038854589" description="Low molecular weight antigen MTB12-like C-terminal domain-containing protein" evidence="3">
    <location>
        <begin position="32"/>
        <end position="176"/>
    </location>
</feature>
<dbReference type="Proteomes" id="UP000676325">
    <property type="component" value="Unassembled WGS sequence"/>
</dbReference>
<comment type="similarity">
    <text evidence="2">Belongs to the MTB12 family.</text>
</comment>
<keyword evidence="1 3" id="KW-0732">Signal</keyword>
<evidence type="ECO:0000313" key="6">
    <source>
        <dbReference type="Proteomes" id="UP000676325"/>
    </source>
</evidence>
<dbReference type="EMBL" id="JAGSOH010000010">
    <property type="protein sequence ID" value="MBR7825939.1"/>
    <property type="molecule type" value="Genomic_DNA"/>
</dbReference>
<name>A0A941EBE6_9ACTN</name>
<evidence type="ECO:0000313" key="5">
    <source>
        <dbReference type="EMBL" id="MBR7825939.1"/>
    </source>
</evidence>
<dbReference type="AlphaFoldDB" id="A0A941EBE6"/>
<evidence type="ECO:0000259" key="4">
    <source>
        <dbReference type="Pfam" id="PF26580"/>
    </source>
</evidence>
<reference evidence="5" key="1">
    <citation type="submission" date="2021-04" db="EMBL/GenBank/DDBJ databases">
        <title>Genome based classification of Actinospica acidithermotolerans sp. nov., an actinobacterium isolated from an Indonesian hot spring.</title>
        <authorList>
            <person name="Kusuma A.B."/>
            <person name="Putra K.E."/>
            <person name="Nafisah S."/>
            <person name="Loh J."/>
            <person name="Nouioui I."/>
            <person name="Goodfellow M."/>
        </authorList>
    </citation>
    <scope>NUCLEOTIDE SEQUENCE</scope>
    <source>
        <strain evidence="5">MGRD01-02</strain>
    </source>
</reference>
<feature type="signal peptide" evidence="3">
    <location>
        <begin position="1"/>
        <end position="31"/>
    </location>
</feature>
<proteinExistence type="inferred from homology"/>
<gene>
    <name evidence="5" type="ORF">KDK95_06440</name>
</gene>
<evidence type="ECO:0000256" key="1">
    <source>
        <dbReference type="ARBA" id="ARBA00022729"/>
    </source>
</evidence>
<evidence type="ECO:0000256" key="2">
    <source>
        <dbReference type="ARBA" id="ARBA00093774"/>
    </source>
</evidence>
<evidence type="ECO:0000256" key="3">
    <source>
        <dbReference type="SAM" id="SignalP"/>
    </source>
</evidence>